<evidence type="ECO:0000313" key="2">
    <source>
        <dbReference type="Proteomes" id="UP001526201"/>
    </source>
</evidence>
<proteinExistence type="predicted"/>
<accession>A0ABT3C8N2</accession>
<reference evidence="1 2" key="1">
    <citation type="journal article" date="2022" name="BMC Genomics">
        <title>Comparative genome analysis of mycobacteria focusing on tRNA and non-coding RNA.</title>
        <authorList>
            <person name="Behra P.R.K."/>
            <person name="Pettersson B.M.F."/>
            <person name="Ramesh M."/>
            <person name="Das S."/>
            <person name="Dasgupta S."/>
            <person name="Kirsebom L.A."/>
        </authorList>
    </citation>
    <scope>NUCLEOTIDE SEQUENCE [LARGE SCALE GENOMIC DNA]</scope>
    <source>
        <strain evidence="1 2">DSM 44078</strain>
    </source>
</reference>
<dbReference type="RefSeq" id="WP_264066634.1">
    <property type="nucleotide sequence ID" value="NZ_JACKTY010000018.1"/>
</dbReference>
<dbReference type="SUPFAM" id="SSF56235">
    <property type="entry name" value="N-terminal nucleophile aminohydrolases (Ntn hydrolases)"/>
    <property type="match status" value="1"/>
</dbReference>
<dbReference type="EMBL" id="JACKTY010000018">
    <property type="protein sequence ID" value="MCV7225819.1"/>
    <property type="molecule type" value="Genomic_DNA"/>
</dbReference>
<dbReference type="InterPro" id="IPR016545">
    <property type="entry name" value="UCP009120_prtse"/>
</dbReference>
<dbReference type="Gene3D" id="3.60.20.10">
    <property type="entry name" value="Glutamine Phosphoribosylpyrophosphate, subunit 1, domain 1"/>
    <property type="match status" value="1"/>
</dbReference>
<gene>
    <name evidence="1" type="ORF">H7J73_07210</name>
</gene>
<evidence type="ECO:0000313" key="1">
    <source>
        <dbReference type="EMBL" id="MCV7225819.1"/>
    </source>
</evidence>
<organism evidence="1 2">
    <name type="scientific">Mycolicibacterium komossense</name>
    <dbReference type="NCBI Taxonomy" id="1779"/>
    <lineage>
        <taxon>Bacteria</taxon>
        <taxon>Bacillati</taxon>
        <taxon>Actinomycetota</taxon>
        <taxon>Actinomycetes</taxon>
        <taxon>Mycobacteriales</taxon>
        <taxon>Mycobacteriaceae</taxon>
        <taxon>Mycolicibacterium</taxon>
    </lineage>
</organism>
<dbReference type="Proteomes" id="UP001526201">
    <property type="component" value="Unassembled WGS sequence"/>
</dbReference>
<name>A0ABT3C8N2_9MYCO</name>
<dbReference type="InterPro" id="IPR029055">
    <property type="entry name" value="Ntn_hydrolases_N"/>
</dbReference>
<keyword evidence="2" id="KW-1185">Reference proteome</keyword>
<comment type="caution">
    <text evidence="1">The sequence shown here is derived from an EMBL/GenBank/DDBJ whole genome shotgun (WGS) entry which is preliminary data.</text>
</comment>
<protein>
    <submittedName>
        <fullName evidence="1">Peptidase</fullName>
    </submittedName>
</protein>
<dbReference type="PIRSF" id="PIRSF009120">
    <property type="entry name" value="UCP009120_prtse"/>
    <property type="match status" value="1"/>
</dbReference>
<sequence>MTYCIGVMLDNGIIFASDSRTNAGMDNFAKFCKMTVFERPGDRVIVLLSSGNLAGTQAVISVLTQRCADGDAETNLYGARTMFDVARLVADAMRAIEERDAGHLEGNRVGFNASFIVGGQLDGEPIRLFRIYAEGNFIEASTDTPFLQTGETKYGKPILDRVLTRHTPLADATKCVLVSFDSTLRSNLSVGMPIDLICYERDSLAVQYRRRFDQGDPYFTALSHDWGEGTRQVFRDLPELSW</sequence>